<accession>A0A0C2EWH8</accession>
<dbReference type="Gene3D" id="2.50.20.10">
    <property type="entry name" value="Lipoprotein localisation LolA/LolB/LppX"/>
    <property type="match status" value="1"/>
</dbReference>
<dbReference type="Pfam" id="PF07044">
    <property type="entry name" value="DUF1329"/>
    <property type="match status" value="1"/>
</dbReference>
<dbReference type="RefSeq" id="WP_040068206.1">
    <property type="nucleotide sequence ID" value="NZ_JXDG01000040.1"/>
</dbReference>
<organism evidence="3 4">
    <name type="scientific">Pseudomonas batumici</name>
    <dbReference type="NCBI Taxonomy" id="226910"/>
    <lineage>
        <taxon>Bacteria</taxon>
        <taxon>Pseudomonadati</taxon>
        <taxon>Pseudomonadota</taxon>
        <taxon>Gammaproteobacteria</taxon>
        <taxon>Pseudomonadales</taxon>
        <taxon>Pseudomonadaceae</taxon>
        <taxon>Pseudomonas</taxon>
    </lineage>
</organism>
<comment type="caution">
    <text evidence="3">The sequence shown here is derived from an EMBL/GenBank/DDBJ whole genome shotgun (WGS) entry which is preliminary data.</text>
</comment>
<evidence type="ECO:0008006" key="5">
    <source>
        <dbReference type="Google" id="ProtNLM"/>
    </source>
</evidence>
<sequence>MFKVASLLSMAMMLGSFAVTAEAAVSAQEAQKLVTVLMPQGGERAGNADGSIPAWTGGLVKPPIPYKSGDHYVDPFPEDKPLFTITAANLEHYKDKLTPGQIAMFKTYPDSYQMPVYQTRRTAAAPQWVYDNTLKNATTAKLQEGGDGFSDAFGGIPFPIPQSGVEAVWNHLARYRGTHLVQPLNEASVDTNGSFTMYRYQQEVLFNYYDQKSSFAELQNVMFHYFSVAISPPRSAGEVDLVYETMDQVKEPRLAWAYEPGTRRVRRAPTLAYDTPGDNDGLMTLDSKDMFNGSPDRFDWKLIGKKEIYIPYNNYKMTRADVAYKDLLKPGHLNPAYTRNELHRVWVVEGTLKASARHLYSKRTLYFDEDSWQIVLADQYDGHGELWRVSISYLINYYNLPTVWSAVDVFHDLQSRRYVAQKLDSEEPRGIDFDQPNPPSDYFNPAELRRRGTR</sequence>
<keyword evidence="2" id="KW-0732">Signal</keyword>
<dbReference type="EMBL" id="JXDG01000040">
    <property type="protein sequence ID" value="KIH83078.1"/>
    <property type="molecule type" value="Genomic_DNA"/>
</dbReference>
<dbReference type="CDD" id="cd16329">
    <property type="entry name" value="LolA_like"/>
    <property type="match status" value="1"/>
</dbReference>
<evidence type="ECO:0000256" key="2">
    <source>
        <dbReference type="SAM" id="SignalP"/>
    </source>
</evidence>
<keyword evidence="4" id="KW-1185">Reference proteome</keyword>
<name>A0A0C2EWH8_9PSED</name>
<feature type="chain" id="PRO_5002160292" description="Outer membrane lipoprotein-sorting protein" evidence="2">
    <location>
        <begin position="24"/>
        <end position="454"/>
    </location>
</feature>
<feature type="signal peptide" evidence="2">
    <location>
        <begin position="1"/>
        <end position="23"/>
    </location>
</feature>
<dbReference type="InterPro" id="IPR010752">
    <property type="entry name" value="DUF1329"/>
</dbReference>
<evidence type="ECO:0000256" key="1">
    <source>
        <dbReference type="SAM" id="MobiDB-lite"/>
    </source>
</evidence>
<reference evidence="3 4" key="1">
    <citation type="submission" date="2015-01" db="EMBL/GenBank/DDBJ databases">
        <title>Complete genome of Pseudomonas batumici UCM B-321 producer of the batumin antibiotic with strong antistaphilococcal and potential anticancer activity.</title>
        <authorList>
            <person name="Klochko V.V."/>
            <person name="Zelena L.B."/>
            <person name="Elena K.A."/>
            <person name="Reva O.N."/>
        </authorList>
    </citation>
    <scope>NUCLEOTIDE SEQUENCE [LARGE SCALE GENOMIC DNA]</scope>
    <source>
        <strain evidence="3 4">UCM B-321</strain>
    </source>
</reference>
<feature type="region of interest" description="Disordered" evidence="1">
    <location>
        <begin position="427"/>
        <end position="454"/>
    </location>
</feature>
<dbReference type="STRING" id="226910.UCMB321_3028"/>
<dbReference type="PATRIC" id="fig|226910.6.peg.3017"/>
<dbReference type="Proteomes" id="UP000031535">
    <property type="component" value="Unassembled WGS sequence"/>
</dbReference>
<dbReference type="AlphaFoldDB" id="A0A0C2EWH8"/>
<evidence type="ECO:0000313" key="4">
    <source>
        <dbReference type="Proteomes" id="UP000031535"/>
    </source>
</evidence>
<proteinExistence type="predicted"/>
<gene>
    <name evidence="3" type="ORF">UCMB321_3028</name>
</gene>
<protein>
    <recommendedName>
        <fullName evidence="5">Outer membrane lipoprotein-sorting protein</fullName>
    </recommendedName>
</protein>
<evidence type="ECO:0000313" key="3">
    <source>
        <dbReference type="EMBL" id="KIH83078.1"/>
    </source>
</evidence>